<evidence type="ECO:0000256" key="11">
    <source>
        <dbReference type="ARBA" id="ARBA00022842"/>
    </source>
</evidence>
<gene>
    <name evidence="17" type="ORF">MENT_LOCUS60236</name>
</gene>
<keyword evidence="12" id="KW-0464">Manganese</keyword>
<dbReference type="GO" id="GO:0005524">
    <property type="term" value="F:ATP binding"/>
    <property type="evidence" value="ECO:0007669"/>
    <property type="project" value="UniProtKB-KW"/>
</dbReference>
<evidence type="ECO:0000256" key="6">
    <source>
        <dbReference type="ARBA" id="ARBA00022679"/>
    </source>
</evidence>
<dbReference type="EMBL" id="CAJEWN010003064">
    <property type="protein sequence ID" value="CAD2206363.1"/>
    <property type="molecule type" value="Genomic_DNA"/>
</dbReference>
<feature type="domain" description="Protein kinase" evidence="16">
    <location>
        <begin position="102"/>
        <end position="356"/>
    </location>
</feature>
<dbReference type="PROSITE" id="PS50011">
    <property type="entry name" value="PROTEIN_KINASE_DOM"/>
    <property type="match status" value="1"/>
</dbReference>
<evidence type="ECO:0000256" key="2">
    <source>
        <dbReference type="ARBA" id="ARBA00001946"/>
    </source>
</evidence>
<evidence type="ECO:0000256" key="8">
    <source>
        <dbReference type="ARBA" id="ARBA00022741"/>
    </source>
</evidence>
<evidence type="ECO:0000256" key="12">
    <source>
        <dbReference type="ARBA" id="ARBA00023211"/>
    </source>
</evidence>
<evidence type="ECO:0000256" key="13">
    <source>
        <dbReference type="ARBA" id="ARBA00047899"/>
    </source>
</evidence>
<dbReference type="Gene3D" id="3.30.200.20">
    <property type="entry name" value="Phosphorylase Kinase, domain 1"/>
    <property type="match status" value="1"/>
</dbReference>
<dbReference type="OrthoDB" id="68483at2759"/>
<dbReference type="GO" id="GO:0004674">
    <property type="term" value="F:protein serine/threonine kinase activity"/>
    <property type="evidence" value="ECO:0007669"/>
    <property type="project" value="UniProtKB-KW"/>
</dbReference>
<accession>A0A6V7Y3Z8</accession>
<dbReference type="EC" id="2.7.11.1" evidence="4"/>
<dbReference type="PANTHER" id="PTHR24346:SF94">
    <property type="entry name" value="NON-SPECIFIC SERINE_THREONINE PROTEIN KINASE"/>
    <property type="match status" value="1"/>
</dbReference>
<protein>
    <recommendedName>
        <fullName evidence="4">non-specific serine/threonine protein kinase</fullName>
        <ecNumber evidence="4">2.7.11.1</ecNumber>
    </recommendedName>
</protein>
<evidence type="ECO:0000256" key="14">
    <source>
        <dbReference type="ARBA" id="ARBA00048679"/>
    </source>
</evidence>
<comment type="similarity">
    <text evidence="3">Belongs to the protein kinase superfamily. CAMK Ser/Thr protein kinase family. LKB1 subfamily.</text>
</comment>
<dbReference type="Pfam" id="PF00069">
    <property type="entry name" value="Pkinase"/>
    <property type="match status" value="1"/>
</dbReference>
<keyword evidence="11" id="KW-0460">Magnesium</keyword>
<organism evidence="17 18">
    <name type="scientific">Meloidogyne enterolobii</name>
    <name type="common">Root-knot nematode worm</name>
    <name type="synonym">Meloidogyne mayaguensis</name>
    <dbReference type="NCBI Taxonomy" id="390850"/>
    <lineage>
        <taxon>Eukaryota</taxon>
        <taxon>Metazoa</taxon>
        <taxon>Ecdysozoa</taxon>
        <taxon>Nematoda</taxon>
        <taxon>Chromadorea</taxon>
        <taxon>Rhabditida</taxon>
        <taxon>Tylenchina</taxon>
        <taxon>Tylenchomorpha</taxon>
        <taxon>Tylenchoidea</taxon>
        <taxon>Meloidogynidae</taxon>
        <taxon>Meloidogyninae</taxon>
        <taxon>Meloidogyne</taxon>
    </lineage>
</organism>
<dbReference type="PROSITE" id="PS00108">
    <property type="entry name" value="PROTEIN_KINASE_ST"/>
    <property type="match status" value="1"/>
</dbReference>
<feature type="region of interest" description="Disordered" evidence="15">
    <location>
        <begin position="1"/>
        <end position="39"/>
    </location>
</feature>
<dbReference type="GO" id="GO:0005737">
    <property type="term" value="C:cytoplasm"/>
    <property type="evidence" value="ECO:0007669"/>
    <property type="project" value="TreeGrafter"/>
</dbReference>
<comment type="caution">
    <text evidence="17">The sequence shown here is derived from an EMBL/GenBank/DDBJ whole genome shotgun (WGS) entry which is preliminary data.</text>
</comment>
<name>A0A6V7Y3Z8_MELEN</name>
<sequence length="498" mass="56538">MSKEDSSVQNDEKPFRANNLSLVVGDSESSSSEETQDMRSRMQSFAINMGDEGMPDSTIFVEDCEVIAPSTSLLTDQNDLQRQNEFINVDNFVRDIFANDTKFLQSAATESNEANVKEVLHVNSLIRRAIKIIKDKRLRKIPGGEQNVQREIDVLRRLNHSNVVKVVDIFRIEEKQKLYIVMEYCVCSLQQLLDNCAEKNAPRISNFLHGKRIIHKDIKPGNLLLSLDGVLKICDLGVAELLAPSSVGSADDWCTLIQGTPKFQPPEIVSGAQGKFRGSLVDIWACGVTLYNMVSGEYPFEGDVIMKLFENIINHPLHMPSNVQLSTDLEQLLHGMLRKEPEMRWNSLRIRASKWFLHSHKIDDTRIVHVPAVKDVPAHRPLGVFPYLEQLYSNSDYYEETSELKDELDLNGHIEQNCEGNGQCTIQSIFPINPDLPVTDLSLKQNEISPLSNTKLDSPNIQWRVANDQQFKKNGDEEREPFINSAIMSNEEKEKKKM</sequence>
<evidence type="ECO:0000256" key="3">
    <source>
        <dbReference type="ARBA" id="ARBA00009985"/>
    </source>
</evidence>
<dbReference type="Proteomes" id="UP000580250">
    <property type="component" value="Unassembled WGS sequence"/>
</dbReference>
<dbReference type="InterPro" id="IPR008271">
    <property type="entry name" value="Ser/Thr_kinase_AS"/>
</dbReference>
<evidence type="ECO:0000256" key="15">
    <source>
        <dbReference type="SAM" id="MobiDB-lite"/>
    </source>
</evidence>
<keyword evidence="7" id="KW-0479">Metal-binding</keyword>
<comment type="catalytic activity">
    <reaction evidence="13">
        <text>L-threonyl-[protein] + ATP = O-phospho-L-threonyl-[protein] + ADP + H(+)</text>
        <dbReference type="Rhea" id="RHEA:46608"/>
        <dbReference type="Rhea" id="RHEA-COMP:11060"/>
        <dbReference type="Rhea" id="RHEA-COMP:11605"/>
        <dbReference type="ChEBI" id="CHEBI:15378"/>
        <dbReference type="ChEBI" id="CHEBI:30013"/>
        <dbReference type="ChEBI" id="CHEBI:30616"/>
        <dbReference type="ChEBI" id="CHEBI:61977"/>
        <dbReference type="ChEBI" id="CHEBI:456216"/>
        <dbReference type="EC" id="2.7.11.1"/>
    </reaction>
</comment>
<comment type="cofactor">
    <cofactor evidence="1">
        <name>Mn(2+)</name>
        <dbReference type="ChEBI" id="CHEBI:29035"/>
    </cofactor>
</comment>
<evidence type="ECO:0000256" key="1">
    <source>
        <dbReference type="ARBA" id="ARBA00001936"/>
    </source>
</evidence>
<dbReference type="SUPFAM" id="SSF56112">
    <property type="entry name" value="Protein kinase-like (PK-like)"/>
    <property type="match status" value="1"/>
</dbReference>
<evidence type="ECO:0000256" key="9">
    <source>
        <dbReference type="ARBA" id="ARBA00022777"/>
    </source>
</evidence>
<evidence type="ECO:0000313" key="17">
    <source>
        <dbReference type="EMBL" id="CAD2206363.1"/>
    </source>
</evidence>
<keyword evidence="6" id="KW-0808">Transferase</keyword>
<evidence type="ECO:0000256" key="5">
    <source>
        <dbReference type="ARBA" id="ARBA00022527"/>
    </source>
</evidence>
<dbReference type="GO" id="GO:0035556">
    <property type="term" value="P:intracellular signal transduction"/>
    <property type="evidence" value="ECO:0007669"/>
    <property type="project" value="TreeGrafter"/>
</dbReference>
<keyword evidence="8" id="KW-0547">Nucleotide-binding</keyword>
<evidence type="ECO:0000256" key="10">
    <source>
        <dbReference type="ARBA" id="ARBA00022840"/>
    </source>
</evidence>
<reference evidence="17 18" key="1">
    <citation type="submission" date="2020-08" db="EMBL/GenBank/DDBJ databases">
        <authorList>
            <person name="Koutsovoulos G."/>
            <person name="Danchin GJ E."/>
        </authorList>
    </citation>
    <scope>NUCLEOTIDE SEQUENCE [LARGE SCALE GENOMIC DNA]</scope>
</reference>
<comment type="catalytic activity">
    <reaction evidence="14">
        <text>L-seryl-[protein] + ATP = O-phospho-L-seryl-[protein] + ADP + H(+)</text>
        <dbReference type="Rhea" id="RHEA:17989"/>
        <dbReference type="Rhea" id="RHEA-COMP:9863"/>
        <dbReference type="Rhea" id="RHEA-COMP:11604"/>
        <dbReference type="ChEBI" id="CHEBI:15378"/>
        <dbReference type="ChEBI" id="CHEBI:29999"/>
        <dbReference type="ChEBI" id="CHEBI:30616"/>
        <dbReference type="ChEBI" id="CHEBI:83421"/>
        <dbReference type="ChEBI" id="CHEBI:456216"/>
        <dbReference type="EC" id="2.7.11.1"/>
    </reaction>
</comment>
<dbReference type="InterPro" id="IPR000719">
    <property type="entry name" value="Prot_kinase_dom"/>
</dbReference>
<dbReference type="InterPro" id="IPR011009">
    <property type="entry name" value="Kinase-like_dom_sf"/>
</dbReference>
<dbReference type="Gene3D" id="1.10.510.10">
    <property type="entry name" value="Transferase(Phosphotransferase) domain 1"/>
    <property type="match status" value="1"/>
</dbReference>
<keyword evidence="10" id="KW-0067">ATP-binding</keyword>
<evidence type="ECO:0000256" key="4">
    <source>
        <dbReference type="ARBA" id="ARBA00012513"/>
    </source>
</evidence>
<dbReference type="AlphaFoldDB" id="A0A6V7Y3Z8"/>
<dbReference type="GO" id="GO:0046872">
    <property type="term" value="F:metal ion binding"/>
    <property type="evidence" value="ECO:0007669"/>
    <property type="project" value="UniProtKB-KW"/>
</dbReference>
<evidence type="ECO:0000313" key="18">
    <source>
        <dbReference type="Proteomes" id="UP000580250"/>
    </source>
</evidence>
<feature type="compositionally biased region" description="Basic and acidic residues" evidence="15">
    <location>
        <begin position="1"/>
        <end position="15"/>
    </location>
</feature>
<comment type="cofactor">
    <cofactor evidence="2">
        <name>Mg(2+)</name>
        <dbReference type="ChEBI" id="CHEBI:18420"/>
    </cofactor>
</comment>
<evidence type="ECO:0000256" key="7">
    <source>
        <dbReference type="ARBA" id="ARBA00022723"/>
    </source>
</evidence>
<keyword evidence="5" id="KW-0723">Serine/threonine-protein kinase</keyword>
<dbReference type="SMART" id="SM00220">
    <property type="entry name" value="S_TKc"/>
    <property type="match status" value="1"/>
</dbReference>
<proteinExistence type="inferred from homology"/>
<evidence type="ECO:0000259" key="16">
    <source>
        <dbReference type="PROSITE" id="PS50011"/>
    </source>
</evidence>
<keyword evidence="9" id="KW-0418">Kinase</keyword>
<dbReference type="PANTHER" id="PTHR24346">
    <property type="entry name" value="MAP/MICROTUBULE AFFINITY-REGULATING KINASE"/>
    <property type="match status" value="1"/>
</dbReference>